<accession>A0A427B3U8</accession>
<evidence type="ECO:0000313" key="3">
    <source>
        <dbReference type="Proteomes" id="UP000287651"/>
    </source>
</evidence>
<feature type="region of interest" description="Disordered" evidence="1">
    <location>
        <begin position="139"/>
        <end position="172"/>
    </location>
</feature>
<dbReference type="AlphaFoldDB" id="A0A427B3U8"/>
<proteinExistence type="predicted"/>
<feature type="compositionally biased region" description="Polar residues" evidence="1">
    <location>
        <begin position="96"/>
        <end position="105"/>
    </location>
</feature>
<reference evidence="2 3" key="1">
    <citation type="journal article" date="2014" name="Agronomy (Basel)">
        <title>A Draft Genome Sequence for Ensete ventricosum, the Drought-Tolerant Tree Against Hunger.</title>
        <authorList>
            <person name="Harrison J."/>
            <person name="Moore K.A."/>
            <person name="Paszkiewicz K."/>
            <person name="Jones T."/>
            <person name="Grant M."/>
            <person name="Ambacheew D."/>
            <person name="Muzemil S."/>
            <person name="Studholme D.J."/>
        </authorList>
    </citation>
    <scope>NUCLEOTIDE SEQUENCE [LARGE SCALE GENOMIC DNA]</scope>
</reference>
<feature type="compositionally biased region" description="Basic residues" evidence="1">
    <location>
        <begin position="139"/>
        <end position="150"/>
    </location>
</feature>
<protein>
    <submittedName>
        <fullName evidence="2">Uncharacterized protein</fullName>
    </submittedName>
</protein>
<evidence type="ECO:0000256" key="1">
    <source>
        <dbReference type="SAM" id="MobiDB-lite"/>
    </source>
</evidence>
<sequence length="201" mass="22847">MRRKTRIETLDERTPLKLQFPERASVDRSNASLSSVLTSECLSRCWDPQEIGNLRRVNPEQGDRKFKPAVYARHGENQKINAENKPKAKNEELVGFQTSDTNSRVNEPAKKRSESSETENEYTLFECVNDRSQKLKKFQHNARTSAHVKPRAPAQAEEPLSNGKHLNRPPNSAAQNIKERTNAMASDIRSSKALPHAKFIL</sequence>
<organism evidence="2 3">
    <name type="scientific">Ensete ventricosum</name>
    <name type="common">Abyssinian banana</name>
    <name type="synonym">Musa ensete</name>
    <dbReference type="NCBI Taxonomy" id="4639"/>
    <lineage>
        <taxon>Eukaryota</taxon>
        <taxon>Viridiplantae</taxon>
        <taxon>Streptophyta</taxon>
        <taxon>Embryophyta</taxon>
        <taxon>Tracheophyta</taxon>
        <taxon>Spermatophyta</taxon>
        <taxon>Magnoliopsida</taxon>
        <taxon>Liliopsida</taxon>
        <taxon>Zingiberales</taxon>
        <taxon>Musaceae</taxon>
        <taxon>Ensete</taxon>
    </lineage>
</organism>
<evidence type="ECO:0000313" key="2">
    <source>
        <dbReference type="EMBL" id="RRT83136.1"/>
    </source>
</evidence>
<feature type="compositionally biased region" description="Basic and acidic residues" evidence="1">
    <location>
        <begin position="82"/>
        <end position="92"/>
    </location>
</feature>
<dbReference type="Proteomes" id="UP000287651">
    <property type="component" value="Unassembled WGS sequence"/>
</dbReference>
<gene>
    <name evidence="2" type="ORF">B296_00017182</name>
</gene>
<name>A0A427B3U8_ENSVE</name>
<feature type="region of interest" description="Disordered" evidence="1">
    <location>
        <begin position="82"/>
        <end position="120"/>
    </location>
</feature>
<comment type="caution">
    <text evidence="2">The sequence shown here is derived from an EMBL/GenBank/DDBJ whole genome shotgun (WGS) entry which is preliminary data.</text>
</comment>
<dbReference type="EMBL" id="AMZH03000555">
    <property type="protein sequence ID" value="RRT83136.1"/>
    <property type="molecule type" value="Genomic_DNA"/>
</dbReference>